<dbReference type="Proteomes" id="UP000712281">
    <property type="component" value="Unassembled WGS sequence"/>
</dbReference>
<dbReference type="AlphaFoldDB" id="A0A8S9HFW3"/>
<proteinExistence type="predicted"/>
<evidence type="ECO:0000313" key="1">
    <source>
        <dbReference type="EMBL" id="KAF2556014.1"/>
    </source>
</evidence>
<dbReference type="EMBL" id="QGKW02001940">
    <property type="protein sequence ID" value="KAF2556014.1"/>
    <property type="molecule type" value="Genomic_DNA"/>
</dbReference>
<name>A0A8S9HFW3_BRACR</name>
<sequence length="165" mass="18855">MATVGAVYNMQTNMLCLTLVDGNIFYYHVQVQREHTSYIELGDDPRFVVTCHCDYGHDDDEVSINTHTASIDTTPIAEQLRPVGKCESPRWKDYVSKHDIADILVMADEMGSVDLSLPQYEERLKMSRLIPPQLTTMEMLEEMIAGVHRSQEVMMDGINMRLDEI</sequence>
<evidence type="ECO:0000313" key="2">
    <source>
        <dbReference type="Proteomes" id="UP000712281"/>
    </source>
</evidence>
<protein>
    <submittedName>
        <fullName evidence="1">Uncharacterized protein</fullName>
    </submittedName>
</protein>
<organism evidence="1 2">
    <name type="scientific">Brassica cretica</name>
    <name type="common">Mustard</name>
    <dbReference type="NCBI Taxonomy" id="69181"/>
    <lineage>
        <taxon>Eukaryota</taxon>
        <taxon>Viridiplantae</taxon>
        <taxon>Streptophyta</taxon>
        <taxon>Embryophyta</taxon>
        <taxon>Tracheophyta</taxon>
        <taxon>Spermatophyta</taxon>
        <taxon>Magnoliopsida</taxon>
        <taxon>eudicotyledons</taxon>
        <taxon>Gunneridae</taxon>
        <taxon>Pentapetalae</taxon>
        <taxon>rosids</taxon>
        <taxon>malvids</taxon>
        <taxon>Brassicales</taxon>
        <taxon>Brassicaceae</taxon>
        <taxon>Brassiceae</taxon>
        <taxon>Brassica</taxon>
    </lineage>
</organism>
<reference evidence="1" key="1">
    <citation type="submission" date="2019-12" db="EMBL/GenBank/DDBJ databases">
        <title>Genome sequencing and annotation of Brassica cretica.</title>
        <authorList>
            <person name="Studholme D.J."/>
            <person name="Sarris P.F."/>
        </authorList>
    </citation>
    <scope>NUCLEOTIDE SEQUENCE</scope>
    <source>
        <strain evidence="1">PFS-001/15</strain>
        <tissue evidence="1">Leaf</tissue>
    </source>
</reference>
<accession>A0A8S9HFW3</accession>
<gene>
    <name evidence="1" type="ORF">F2Q68_00015058</name>
</gene>
<comment type="caution">
    <text evidence="1">The sequence shown here is derived from an EMBL/GenBank/DDBJ whole genome shotgun (WGS) entry which is preliminary data.</text>
</comment>